<dbReference type="EMBL" id="VOQS01000003">
    <property type="protein sequence ID" value="TXC82244.1"/>
    <property type="molecule type" value="Genomic_DNA"/>
</dbReference>
<accession>A0A5C6VBD4</accession>
<dbReference type="Gene3D" id="3.40.50.11350">
    <property type="match status" value="1"/>
</dbReference>
<protein>
    <recommendedName>
        <fullName evidence="6">Alpha-1,2-fucosyltransferase</fullName>
    </recommendedName>
</protein>
<dbReference type="AlphaFoldDB" id="A0A5C6VBD4"/>
<dbReference type="EMBL" id="VOQS01000003">
    <property type="protein sequence ID" value="TXC84777.1"/>
    <property type="molecule type" value="Genomic_DNA"/>
</dbReference>
<evidence type="ECO:0000313" key="2">
    <source>
        <dbReference type="EMBL" id="TXC82244.1"/>
    </source>
</evidence>
<evidence type="ECO:0008006" key="6">
    <source>
        <dbReference type="Google" id="ProtNLM"/>
    </source>
</evidence>
<reference evidence="2 4" key="1">
    <citation type="journal article" date="2018" name="Int. J. Syst. Evol. Microbiol.">
        <title>Paraburkholderia azotifigens sp. nov., a nitrogen-fixing bacterium isolated from paddy soil.</title>
        <authorList>
            <person name="Choi G.M."/>
            <person name="Im W.T."/>
        </authorList>
    </citation>
    <scope>NUCLEOTIDE SEQUENCE [LARGE SCALE GENOMIC DNA]</scope>
    <source>
        <strain evidence="2 4">NF 2-5-3</strain>
    </source>
</reference>
<name>A0A5C6VBD4_9BURK</name>
<dbReference type="EMBL" id="JAZHGA010000019">
    <property type="protein sequence ID" value="MEM5342787.1"/>
    <property type="molecule type" value="Genomic_DNA"/>
</dbReference>
<keyword evidence="5" id="KW-1185">Reference proteome</keyword>
<dbReference type="RefSeq" id="WP_147234938.1">
    <property type="nucleotide sequence ID" value="NZ_JAZHFZ010000018.1"/>
</dbReference>
<proteinExistence type="predicted"/>
<evidence type="ECO:0000313" key="4">
    <source>
        <dbReference type="Proteomes" id="UP000321776"/>
    </source>
</evidence>
<reference evidence="1 5" key="3">
    <citation type="submission" date="2024-01" db="EMBL/GenBank/DDBJ databases">
        <title>The diversity of rhizobia nodulating Mimosa spp. in eleven states of Brazil covering several biomes is determined by host plant, location, and edaphic factors.</title>
        <authorList>
            <person name="Rouws L."/>
            <person name="Barauna A."/>
            <person name="Beukes C."/>
            <person name="De Faria S.M."/>
            <person name="Gross E."/>
            <person name="Dos Reis Junior F.B."/>
            <person name="Simon M."/>
            <person name="Maluk M."/>
            <person name="Odee D.W."/>
            <person name="Kenicer G."/>
            <person name="Young J.P.W."/>
            <person name="Reis V.M."/>
            <person name="Zilli J."/>
            <person name="James E.K."/>
        </authorList>
    </citation>
    <scope>NUCLEOTIDE SEQUENCE [LARGE SCALE GENOMIC DNA]</scope>
    <source>
        <strain evidence="1 5">JPY530</strain>
    </source>
</reference>
<evidence type="ECO:0000313" key="3">
    <source>
        <dbReference type="EMBL" id="TXC84777.1"/>
    </source>
</evidence>
<comment type="caution">
    <text evidence="2">The sequence shown here is derived from an EMBL/GenBank/DDBJ whole genome shotgun (WGS) entry which is preliminary data.</text>
</comment>
<evidence type="ECO:0000313" key="5">
    <source>
        <dbReference type="Proteomes" id="UP001481677"/>
    </source>
</evidence>
<reference evidence="2" key="2">
    <citation type="submission" date="2019-08" db="EMBL/GenBank/DDBJ databases">
        <authorList>
            <person name="Im W.-T."/>
        </authorList>
    </citation>
    <scope>NUCLEOTIDE SEQUENCE</scope>
    <source>
        <strain evidence="2">NF 2-5-3</strain>
    </source>
</reference>
<dbReference type="Proteomes" id="UP000321776">
    <property type="component" value="Unassembled WGS sequence"/>
</dbReference>
<sequence length="332" mass="37411">MLNKLIDIARHIRRSERFKHSISTPGRITLHAQQRLNRGYFAIEIRAHSGFFSVMQMVLFILMYCDEKCLTPLISARGGIYGDSEGQVDWFGEYFDTVGVPASPASNRRLRTSVVHDLGGLGFRRRYEPKLELRHASALFRAHYQPTAPMRAEVETIRRRLGIGAATLGVHFRGTDKKLEAHTIGWEDFCRLIERTLAEERQLTNIFVSSDEQAFLDYFVKRDFPVPVSVAPARLLATGGTPVHFSGHPGLAIGREALVASLLLASCGYLLKTPSYLSAWSKIFNPSLPVKLAVPPREGAFWFPDSQIWTEQQLRRHDAVEPGVRVPDQKTA</sequence>
<organism evidence="2 4">
    <name type="scientific">Paraburkholderia azotifigens</name>
    <dbReference type="NCBI Taxonomy" id="2057004"/>
    <lineage>
        <taxon>Bacteria</taxon>
        <taxon>Pseudomonadati</taxon>
        <taxon>Pseudomonadota</taxon>
        <taxon>Betaproteobacteria</taxon>
        <taxon>Burkholderiales</taxon>
        <taxon>Burkholderiaceae</taxon>
        <taxon>Paraburkholderia</taxon>
    </lineage>
</organism>
<gene>
    <name evidence="2" type="ORF">FRZ40_17255</name>
    <name evidence="3" type="ORF">FRZ40_31680</name>
    <name evidence="1" type="ORF">V4C56_24595</name>
</gene>
<evidence type="ECO:0000313" key="1">
    <source>
        <dbReference type="EMBL" id="MEM5342787.1"/>
    </source>
</evidence>
<dbReference type="Proteomes" id="UP001481677">
    <property type="component" value="Unassembled WGS sequence"/>
</dbReference>